<accession>A0A370FYW1</accession>
<dbReference type="CDD" id="cd01066">
    <property type="entry name" value="APP_MetAP"/>
    <property type="match status" value="1"/>
</dbReference>
<dbReference type="AlphaFoldDB" id="A0A370FYW1"/>
<dbReference type="Proteomes" id="UP000254958">
    <property type="component" value="Unassembled WGS sequence"/>
</dbReference>
<sequence length="391" mass="42848">MTAQHSRIVRMKAAMARQGIDVLICFKPENSFLLTGFNPIIYSHPVVAILPLDGEPALLLHALRDDHGRSESFVSDIRLYGAWSTKVTMGPTWMDGLRAILAEKTLDRARIGIEEDHMPVARYRVMTDLLPDATLTGASALIDRVRLVKDPDEIVDARLAAALADEGMRAAVDTLAERRSEREVATLSMAAMNRAWCAMPDIEAADFGTLEGGVQNGLWTWALYGDRMFRNCDNPTLRLPAEGEAASIFIWAVANGMHAEIERTVAIGPLPDANRRAIDTILEIRAAQAPLMRPGTALAELFHLTRRMLEAAGYAANIPGRIGHTIGLGAHEHTSLDGRTDVVLEEGMLFTLEPNLRVPAHGVATQISDTILITSAGHEYLTRYRGGYLEV</sequence>
<keyword evidence="3" id="KW-0378">Hydrolase</keyword>
<dbReference type="Gene3D" id="3.90.230.10">
    <property type="entry name" value="Creatinase/methionine aminopeptidase superfamily"/>
    <property type="match status" value="1"/>
</dbReference>
<dbReference type="InterPro" id="IPR000587">
    <property type="entry name" value="Creatinase_N"/>
</dbReference>
<dbReference type="SUPFAM" id="SSF53092">
    <property type="entry name" value="Creatinase/prolidase N-terminal domain"/>
    <property type="match status" value="1"/>
</dbReference>
<dbReference type="GO" id="GO:0004177">
    <property type="term" value="F:aminopeptidase activity"/>
    <property type="evidence" value="ECO:0007669"/>
    <property type="project" value="UniProtKB-KW"/>
</dbReference>
<dbReference type="SUPFAM" id="SSF55920">
    <property type="entry name" value="Creatinase/aminopeptidase"/>
    <property type="match status" value="1"/>
</dbReference>
<evidence type="ECO:0000313" key="4">
    <source>
        <dbReference type="EMBL" id="RDI36811.1"/>
    </source>
</evidence>
<dbReference type="OrthoDB" id="9761809at2"/>
<organism evidence="4 5">
    <name type="scientific">Gluconacetobacter liquefaciens</name>
    <name type="common">Acetobacter liquefaciens</name>
    <dbReference type="NCBI Taxonomy" id="89584"/>
    <lineage>
        <taxon>Bacteria</taxon>
        <taxon>Pseudomonadati</taxon>
        <taxon>Pseudomonadota</taxon>
        <taxon>Alphaproteobacteria</taxon>
        <taxon>Acetobacterales</taxon>
        <taxon>Acetobacteraceae</taxon>
        <taxon>Gluconacetobacter</taxon>
    </lineage>
</organism>
<dbReference type="Pfam" id="PF01321">
    <property type="entry name" value="Creatinase_N"/>
    <property type="match status" value="1"/>
</dbReference>
<name>A0A370FYW1_GLULI</name>
<keyword evidence="5" id="KW-1185">Reference proteome</keyword>
<evidence type="ECO:0000313" key="5">
    <source>
        <dbReference type="Proteomes" id="UP000254958"/>
    </source>
</evidence>
<dbReference type="RefSeq" id="WP_114728166.1">
    <property type="nucleotide sequence ID" value="NZ_BJMI01000024.1"/>
</dbReference>
<dbReference type="PANTHER" id="PTHR46112:SF2">
    <property type="entry name" value="XAA-PRO AMINOPEPTIDASE P-RELATED"/>
    <property type="match status" value="1"/>
</dbReference>
<proteinExistence type="predicted"/>
<dbReference type="Gene3D" id="3.40.350.10">
    <property type="entry name" value="Creatinase/prolidase N-terminal domain"/>
    <property type="match status" value="1"/>
</dbReference>
<reference evidence="3 6" key="2">
    <citation type="submission" date="2020-04" db="EMBL/GenBank/DDBJ databases">
        <title>Description of novel Gluconacetobacter.</title>
        <authorList>
            <person name="Sombolestani A."/>
        </authorList>
    </citation>
    <scope>NUCLEOTIDE SEQUENCE [LARGE SCALE GENOMIC DNA]</scope>
    <source>
        <strain evidence="3 6">LMG 1382</strain>
    </source>
</reference>
<feature type="domain" description="Peptidase M24" evidence="1">
    <location>
        <begin position="158"/>
        <end position="374"/>
    </location>
</feature>
<evidence type="ECO:0000259" key="2">
    <source>
        <dbReference type="Pfam" id="PF01321"/>
    </source>
</evidence>
<dbReference type="Proteomes" id="UP000562982">
    <property type="component" value="Unassembled WGS sequence"/>
</dbReference>
<gene>
    <name evidence="4" type="ORF">C7453_108103</name>
    <name evidence="3" type="ORF">HLH32_12910</name>
</gene>
<dbReference type="InterPro" id="IPR000994">
    <property type="entry name" value="Pept_M24"/>
</dbReference>
<evidence type="ECO:0000313" key="3">
    <source>
        <dbReference type="EMBL" id="MBB2187266.1"/>
    </source>
</evidence>
<keyword evidence="3" id="KW-0031">Aminopeptidase</keyword>
<feature type="domain" description="Creatinase N-terminal" evidence="2">
    <location>
        <begin position="7"/>
        <end position="148"/>
    </location>
</feature>
<evidence type="ECO:0000259" key="1">
    <source>
        <dbReference type="Pfam" id="PF00557"/>
    </source>
</evidence>
<dbReference type="Pfam" id="PF00557">
    <property type="entry name" value="Peptidase_M24"/>
    <property type="match status" value="1"/>
</dbReference>
<dbReference type="InterPro" id="IPR036005">
    <property type="entry name" value="Creatinase/aminopeptidase-like"/>
</dbReference>
<dbReference type="PANTHER" id="PTHR46112">
    <property type="entry name" value="AMINOPEPTIDASE"/>
    <property type="match status" value="1"/>
</dbReference>
<dbReference type="EMBL" id="QQAW01000008">
    <property type="protein sequence ID" value="RDI36811.1"/>
    <property type="molecule type" value="Genomic_DNA"/>
</dbReference>
<dbReference type="InterPro" id="IPR029149">
    <property type="entry name" value="Creatin/AminoP/Spt16_N"/>
</dbReference>
<dbReference type="InterPro" id="IPR050659">
    <property type="entry name" value="Peptidase_M24B"/>
</dbReference>
<protein>
    <submittedName>
        <fullName evidence="3">Aminopeptidase P family protein</fullName>
    </submittedName>
    <submittedName>
        <fullName evidence="4">Xaa-Pro dipeptidase</fullName>
    </submittedName>
</protein>
<reference evidence="4 5" key="1">
    <citation type="submission" date="2018-07" db="EMBL/GenBank/DDBJ databases">
        <title>Genomic Encyclopedia of Type Strains, Phase IV (KMG-IV): sequencing the most valuable type-strain genomes for metagenomic binning, comparative biology and taxonomic classification.</title>
        <authorList>
            <person name="Goeker M."/>
        </authorList>
    </citation>
    <scope>NUCLEOTIDE SEQUENCE [LARGE SCALE GENOMIC DNA]</scope>
    <source>
        <strain evidence="4 5">DSM 5603</strain>
    </source>
</reference>
<dbReference type="EMBL" id="JABEQI010000007">
    <property type="protein sequence ID" value="MBB2187266.1"/>
    <property type="molecule type" value="Genomic_DNA"/>
</dbReference>
<keyword evidence="3" id="KW-0645">Protease</keyword>
<comment type="caution">
    <text evidence="4">The sequence shown here is derived from an EMBL/GenBank/DDBJ whole genome shotgun (WGS) entry which is preliminary data.</text>
</comment>
<evidence type="ECO:0000313" key="6">
    <source>
        <dbReference type="Proteomes" id="UP000562982"/>
    </source>
</evidence>